<dbReference type="AlphaFoldDB" id="A0A917E942"/>
<feature type="domain" description="ResB-like" evidence="8">
    <location>
        <begin position="347"/>
        <end position="422"/>
    </location>
</feature>
<dbReference type="Pfam" id="PF01578">
    <property type="entry name" value="Cytochrom_C_asm"/>
    <property type="match status" value="1"/>
</dbReference>
<comment type="caution">
    <text evidence="9">The sequence shown here is derived from an EMBL/GenBank/DDBJ whole genome shotgun (WGS) entry which is preliminary data.</text>
</comment>
<feature type="transmembrane region" description="Helical" evidence="6">
    <location>
        <begin position="80"/>
        <end position="100"/>
    </location>
</feature>
<organism evidence="9 10">
    <name type="scientific">Psychroflexus salis</name>
    <dbReference type="NCBI Taxonomy" id="1526574"/>
    <lineage>
        <taxon>Bacteria</taxon>
        <taxon>Pseudomonadati</taxon>
        <taxon>Bacteroidota</taxon>
        <taxon>Flavobacteriia</taxon>
        <taxon>Flavobacteriales</taxon>
        <taxon>Flavobacteriaceae</taxon>
        <taxon>Psychroflexus</taxon>
    </lineage>
</organism>
<dbReference type="PANTHER" id="PTHR30071:SF1">
    <property type="entry name" value="CYTOCHROME B_B6 PROTEIN-RELATED"/>
    <property type="match status" value="1"/>
</dbReference>
<feature type="transmembrane region" description="Helical" evidence="6">
    <location>
        <begin position="983"/>
        <end position="1001"/>
    </location>
</feature>
<feature type="transmembrane region" description="Helical" evidence="6">
    <location>
        <begin position="1044"/>
        <end position="1064"/>
    </location>
</feature>
<feature type="transmembrane region" description="Helical" evidence="6">
    <location>
        <begin position="476"/>
        <end position="492"/>
    </location>
</feature>
<sequence length="1076" mass="122605">MIQQKIKDILFSTRLMAMLFIIYALAMAIGTFVENSYSTATAKYYIYDAWWFEVIMVFFVINFIGNIFRYKLISQKKWTTLVLHLSFILILTGAWITRYIGYEGVMPIREGEVANTMLTEKTFLTTYIDGKIEGELLRKKENFPLLLAPGLNNNKRIETSFDKTAIQIEVVSFFEAAQEQLVPTTDGENYLKMVETGSTGQRQDRYLREGELANISNMLFAFNKYTDGAVNITGTNKTGFTIESPFDGRYMRMADQKKGDLVADSVQELQLRSLYNIGGMQIVFPDPVVRGEYSVGEPEMKKPNMPQGVIFKVSANNETKQVGVLGGKGFLEDMKKIEVGGFDIYLRYGSKEYELPFSIKLNDFIAEKHPGTEDRANPSYASFMSKVNVIDGSESYPYDIYMNHVLDHKGYRFFQASFDADEGGTILSVNHDWWGTWITYIGYFLLYFGLMAILFDRNSRFGELRKKLDKVKSKKIKLASFFILFFGLQFGLKAQQIENVDQDELPETTSQAVNKAPQIDQQTLDSIIQSKAVSKAHAKRFGELIIQDANGRMKPVNTYSSELLRKLSKKDEYAGLNSDQAFISMIENPMRWFPAPIIYLKPKNDSLHNLLGIDRGKKYVSITDFFDENNEYKLAPFLRDAYSAAVPNQFQKDFIEADQRVNLLYDALQGDVLRVFPIPNHPANRWVSIPEIREAEDEVFFVGPDSTIVHKVFPLYMSTLQNAIETNNYEQPNELLAILDGFQKKHGKQVMPSETKVKAEILYNKVDIFNALFQAYLYVGLLMVIFVIIQIFKDSKFASVVIKFTKIVFVASILLHTAGLALRWYISGHAPWSDAYESMIYVAWATAAMGLAFGRKSDLTMGSTAFVTGIILMVAHWNWMDPSISNLQPVLDSYWLMIHVAVIVGSYGPFALGMIIGLAALILMLFTNKDNIKKMKLNIQELSYINELALTVGLVMLTIGNFLGGQWANESWGRYWGWDPKETWALISIFVYAFVIHMRLVPGLRGFWAFNWASILAFGSILMTYFGVNFYLSGLHSYASGDQIISYKFILGSLAAWFILGYFSKRKFNKFYAKSK</sequence>
<protein>
    <submittedName>
        <fullName evidence="9">Cytochrome c biogenesis protein</fullName>
    </submittedName>
</protein>
<feature type="transmembrane region" description="Helical" evidence="6">
    <location>
        <begin position="49"/>
        <end position="68"/>
    </location>
</feature>
<evidence type="ECO:0000256" key="4">
    <source>
        <dbReference type="ARBA" id="ARBA00022989"/>
    </source>
</evidence>
<keyword evidence="3" id="KW-0201">Cytochrome c-type biogenesis</keyword>
<evidence type="ECO:0000256" key="2">
    <source>
        <dbReference type="ARBA" id="ARBA00022692"/>
    </source>
</evidence>
<reference evidence="9 10" key="1">
    <citation type="journal article" date="2014" name="Int. J. Syst. Evol. Microbiol.">
        <title>Complete genome sequence of Corynebacterium casei LMG S-19264T (=DSM 44701T), isolated from a smear-ripened cheese.</title>
        <authorList>
            <consortium name="US DOE Joint Genome Institute (JGI-PGF)"/>
            <person name="Walter F."/>
            <person name="Albersmeier A."/>
            <person name="Kalinowski J."/>
            <person name="Ruckert C."/>
        </authorList>
    </citation>
    <scope>NUCLEOTIDE SEQUENCE [LARGE SCALE GENOMIC DNA]</scope>
    <source>
        <strain evidence="9 10">CGMCC 1.12925</strain>
    </source>
</reference>
<keyword evidence="2 6" id="KW-0812">Transmembrane</keyword>
<evidence type="ECO:0000313" key="9">
    <source>
        <dbReference type="EMBL" id="GGE12786.1"/>
    </source>
</evidence>
<evidence type="ECO:0000313" key="10">
    <source>
        <dbReference type="Proteomes" id="UP000599688"/>
    </source>
</evidence>
<keyword evidence="5 6" id="KW-0472">Membrane</keyword>
<dbReference type="GO" id="GO:0005886">
    <property type="term" value="C:plasma membrane"/>
    <property type="evidence" value="ECO:0007669"/>
    <property type="project" value="TreeGrafter"/>
</dbReference>
<dbReference type="EMBL" id="BMGL01000006">
    <property type="protein sequence ID" value="GGE12786.1"/>
    <property type="molecule type" value="Genomic_DNA"/>
</dbReference>
<gene>
    <name evidence="9" type="primary">ccsBA</name>
    <name evidence="9" type="ORF">GCM10010831_12780</name>
</gene>
<dbReference type="InterPro" id="IPR045062">
    <property type="entry name" value="Cyt_c_biogenesis_CcsA/CcmC"/>
</dbReference>
<feature type="transmembrane region" description="Helical" evidence="6">
    <location>
        <begin position="775"/>
        <end position="792"/>
    </location>
</feature>
<dbReference type="GO" id="GO:0020037">
    <property type="term" value="F:heme binding"/>
    <property type="evidence" value="ECO:0007669"/>
    <property type="project" value="InterPro"/>
</dbReference>
<feature type="transmembrane region" description="Helical" evidence="6">
    <location>
        <begin position="9"/>
        <end position="29"/>
    </location>
</feature>
<dbReference type="Proteomes" id="UP000599688">
    <property type="component" value="Unassembled WGS sequence"/>
</dbReference>
<feature type="transmembrane region" description="Helical" evidence="6">
    <location>
        <begin position="838"/>
        <end position="854"/>
    </location>
</feature>
<dbReference type="GO" id="GO:0017004">
    <property type="term" value="P:cytochrome complex assembly"/>
    <property type="evidence" value="ECO:0007669"/>
    <property type="project" value="UniProtKB-KW"/>
</dbReference>
<dbReference type="PANTHER" id="PTHR30071">
    <property type="entry name" value="HEME EXPORTER PROTEIN C"/>
    <property type="match status" value="1"/>
</dbReference>
<dbReference type="Pfam" id="PF05140">
    <property type="entry name" value="ResB"/>
    <property type="match status" value="1"/>
</dbReference>
<feature type="transmembrane region" description="Helical" evidence="6">
    <location>
        <begin position="861"/>
        <end position="879"/>
    </location>
</feature>
<evidence type="ECO:0000256" key="6">
    <source>
        <dbReference type="SAM" id="Phobius"/>
    </source>
</evidence>
<feature type="transmembrane region" description="Helical" evidence="6">
    <location>
        <begin position="894"/>
        <end position="923"/>
    </location>
</feature>
<keyword evidence="10" id="KW-1185">Reference proteome</keyword>
<keyword evidence="4 6" id="KW-1133">Transmembrane helix</keyword>
<evidence type="ECO:0000259" key="7">
    <source>
        <dbReference type="Pfam" id="PF01578"/>
    </source>
</evidence>
<dbReference type="InterPro" id="IPR007816">
    <property type="entry name" value="ResB-like_domain"/>
</dbReference>
<accession>A0A917E942</accession>
<evidence type="ECO:0000256" key="1">
    <source>
        <dbReference type="ARBA" id="ARBA00004141"/>
    </source>
</evidence>
<evidence type="ECO:0000256" key="5">
    <source>
        <dbReference type="ARBA" id="ARBA00023136"/>
    </source>
</evidence>
<evidence type="ECO:0000256" key="3">
    <source>
        <dbReference type="ARBA" id="ARBA00022748"/>
    </source>
</evidence>
<feature type="transmembrane region" description="Helical" evidence="6">
    <location>
        <begin position="1008"/>
        <end position="1032"/>
    </location>
</feature>
<dbReference type="RefSeq" id="WP_229737199.1">
    <property type="nucleotide sequence ID" value="NZ_BMGL01000006.1"/>
</dbReference>
<name>A0A917E942_9FLAO</name>
<comment type="subcellular location">
    <subcellularLocation>
        <location evidence="1">Membrane</location>
        <topology evidence="1">Multi-pass membrane protein</topology>
    </subcellularLocation>
</comment>
<dbReference type="InterPro" id="IPR002541">
    <property type="entry name" value="Cyt_c_assembly"/>
</dbReference>
<feature type="domain" description="Cytochrome c assembly protein" evidence="7">
    <location>
        <begin position="832"/>
        <end position="1036"/>
    </location>
</feature>
<feature type="transmembrane region" description="Helical" evidence="6">
    <location>
        <begin position="804"/>
        <end position="826"/>
    </location>
</feature>
<proteinExistence type="predicted"/>
<feature type="transmembrane region" description="Helical" evidence="6">
    <location>
        <begin position="944"/>
        <end position="963"/>
    </location>
</feature>
<evidence type="ECO:0000259" key="8">
    <source>
        <dbReference type="Pfam" id="PF05140"/>
    </source>
</evidence>
<feature type="transmembrane region" description="Helical" evidence="6">
    <location>
        <begin position="433"/>
        <end position="455"/>
    </location>
</feature>